<evidence type="ECO:0000256" key="2">
    <source>
        <dbReference type="ARBA" id="ARBA00022679"/>
    </source>
</evidence>
<reference evidence="4 5" key="1">
    <citation type="submission" date="2016-01" db="EMBL/GenBank/DDBJ databases">
        <title>Genome sequencing of Roseivirga spongicola UST030701-084.</title>
        <authorList>
            <person name="Selvaratnam C."/>
            <person name="Thevarajoo S."/>
            <person name="Goh K.M."/>
            <person name="Ee R."/>
            <person name="Chan K.-G."/>
            <person name="Chong C.S."/>
        </authorList>
    </citation>
    <scope>NUCLEOTIDE SEQUENCE [LARGE SCALE GENOMIC DNA]</scope>
    <source>
        <strain evidence="4 5">UST030701-084</strain>
    </source>
</reference>
<evidence type="ECO:0000256" key="1">
    <source>
        <dbReference type="ARBA" id="ARBA00022603"/>
    </source>
</evidence>
<protein>
    <submittedName>
        <fullName evidence="4">Methyltransferase</fullName>
    </submittedName>
</protein>
<organism evidence="4 5">
    <name type="scientific">Roseivirga spongicola</name>
    <dbReference type="NCBI Taxonomy" id="333140"/>
    <lineage>
        <taxon>Bacteria</taxon>
        <taxon>Pseudomonadati</taxon>
        <taxon>Bacteroidota</taxon>
        <taxon>Cytophagia</taxon>
        <taxon>Cytophagales</taxon>
        <taxon>Roseivirgaceae</taxon>
        <taxon>Roseivirga</taxon>
    </lineage>
</organism>
<evidence type="ECO:0000313" key="5">
    <source>
        <dbReference type="Proteomes" id="UP000075606"/>
    </source>
</evidence>
<dbReference type="EMBL" id="LRPC01000033">
    <property type="protein sequence ID" value="KYG71201.1"/>
    <property type="molecule type" value="Genomic_DNA"/>
</dbReference>
<dbReference type="RefSeq" id="WP_068225194.1">
    <property type="nucleotide sequence ID" value="NZ_CP139724.1"/>
</dbReference>
<dbReference type="AlphaFoldDB" id="A0A150WXH1"/>
<dbReference type="OrthoDB" id="9799672at2"/>
<gene>
    <name evidence="4" type="ORF">AWW68_18505</name>
</gene>
<dbReference type="STRING" id="333140.AWW68_18505"/>
<dbReference type="Gene3D" id="3.40.50.150">
    <property type="entry name" value="Vaccinia Virus protein VP39"/>
    <property type="match status" value="1"/>
</dbReference>
<dbReference type="GO" id="GO:0008757">
    <property type="term" value="F:S-adenosylmethionine-dependent methyltransferase activity"/>
    <property type="evidence" value="ECO:0007669"/>
    <property type="project" value="TreeGrafter"/>
</dbReference>
<keyword evidence="2 4" id="KW-0808">Transferase</keyword>
<dbReference type="InterPro" id="IPR050362">
    <property type="entry name" value="Cation-dep_OMT"/>
</dbReference>
<name>A0A150WXH1_9BACT</name>
<comment type="caution">
    <text evidence="4">The sequence shown here is derived from an EMBL/GenBank/DDBJ whole genome shotgun (WGS) entry which is preliminary data.</text>
</comment>
<dbReference type="GO" id="GO:0032259">
    <property type="term" value="P:methylation"/>
    <property type="evidence" value="ECO:0007669"/>
    <property type="project" value="UniProtKB-KW"/>
</dbReference>
<dbReference type="CDD" id="cd02440">
    <property type="entry name" value="AdoMet_MTases"/>
    <property type="match status" value="1"/>
</dbReference>
<keyword evidence="3" id="KW-0949">S-adenosyl-L-methionine</keyword>
<keyword evidence="1 4" id="KW-0489">Methyltransferase</keyword>
<dbReference type="SUPFAM" id="SSF53335">
    <property type="entry name" value="S-adenosyl-L-methionine-dependent methyltransferases"/>
    <property type="match status" value="1"/>
</dbReference>
<proteinExistence type="predicted"/>
<dbReference type="Proteomes" id="UP000075606">
    <property type="component" value="Unassembled WGS sequence"/>
</dbReference>
<dbReference type="Pfam" id="PF01596">
    <property type="entry name" value="Methyltransf_3"/>
    <property type="match status" value="1"/>
</dbReference>
<dbReference type="InterPro" id="IPR002935">
    <property type="entry name" value="SAM_O-MeTrfase"/>
</dbReference>
<dbReference type="PANTHER" id="PTHR10509">
    <property type="entry name" value="O-METHYLTRANSFERASE-RELATED"/>
    <property type="match status" value="1"/>
</dbReference>
<evidence type="ECO:0000313" key="4">
    <source>
        <dbReference type="EMBL" id="KYG71201.1"/>
    </source>
</evidence>
<dbReference type="PANTHER" id="PTHR10509:SF14">
    <property type="entry name" value="CAFFEOYL-COA O-METHYLTRANSFERASE 3-RELATED"/>
    <property type="match status" value="1"/>
</dbReference>
<dbReference type="GO" id="GO:0008171">
    <property type="term" value="F:O-methyltransferase activity"/>
    <property type="evidence" value="ECO:0007669"/>
    <property type="project" value="InterPro"/>
</dbReference>
<accession>A0A150WXH1</accession>
<keyword evidence="5" id="KW-1185">Reference proteome</keyword>
<dbReference type="PROSITE" id="PS51682">
    <property type="entry name" value="SAM_OMT_I"/>
    <property type="match status" value="1"/>
</dbReference>
<evidence type="ECO:0000256" key="3">
    <source>
        <dbReference type="ARBA" id="ARBA00022691"/>
    </source>
</evidence>
<sequence length="214" mass="24488">MEFIPEDIQKYVEEHSGKESELLSKLDRETHQKVLMPRMLSGHLQGRVLSMVSHMMKPSRILEIGTYTGYSAICLAEGLAEGGKLITLDKNEEIEEMVRGYFEEAGLSDQIDYRIGNAMDLIPDIEGPFDLVFIDADKKNYLNYFNLVIEKVRIGGFIIADNVLWSGKVVQTEKKIDTDTQAILDYNRSMEEDDRVENVLLPIRDGLMVVRRKQ</sequence>
<dbReference type="InterPro" id="IPR029063">
    <property type="entry name" value="SAM-dependent_MTases_sf"/>
</dbReference>